<dbReference type="EMBL" id="QKZV01000005">
    <property type="protein sequence ID" value="PZX62258.1"/>
    <property type="molecule type" value="Genomic_DNA"/>
</dbReference>
<evidence type="ECO:0000256" key="1">
    <source>
        <dbReference type="ARBA" id="ARBA00022679"/>
    </source>
</evidence>
<dbReference type="InterPro" id="IPR029063">
    <property type="entry name" value="SAM-dependent_MTases_sf"/>
</dbReference>
<dbReference type="AlphaFoldDB" id="A0A2W7RN70"/>
<keyword evidence="2" id="KW-0489">Methyltransferase</keyword>
<dbReference type="GO" id="GO:0008168">
    <property type="term" value="F:methyltransferase activity"/>
    <property type="evidence" value="ECO:0007669"/>
    <property type="project" value="UniProtKB-KW"/>
</dbReference>
<dbReference type="GO" id="GO:0032259">
    <property type="term" value="P:methylation"/>
    <property type="evidence" value="ECO:0007669"/>
    <property type="project" value="UniProtKB-KW"/>
</dbReference>
<comment type="caution">
    <text evidence="2">The sequence shown here is derived from an EMBL/GenBank/DDBJ whole genome shotgun (WGS) entry which is preliminary data.</text>
</comment>
<name>A0A2W7RN70_9BACT</name>
<dbReference type="PANTHER" id="PTHR43861">
    <property type="entry name" value="TRANS-ACONITATE 2-METHYLTRANSFERASE-RELATED"/>
    <property type="match status" value="1"/>
</dbReference>
<keyword evidence="1 2" id="KW-0808">Transferase</keyword>
<keyword evidence="3" id="KW-1185">Reference proteome</keyword>
<evidence type="ECO:0000313" key="2">
    <source>
        <dbReference type="EMBL" id="PZX62258.1"/>
    </source>
</evidence>
<dbReference type="Proteomes" id="UP000249720">
    <property type="component" value="Unassembled WGS sequence"/>
</dbReference>
<dbReference type="CDD" id="cd02440">
    <property type="entry name" value="AdoMet_MTases"/>
    <property type="match status" value="1"/>
</dbReference>
<dbReference type="OrthoDB" id="3896938at2"/>
<evidence type="ECO:0000313" key="3">
    <source>
        <dbReference type="Proteomes" id="UP000249720"/>
    </source>
</evidence>
<dbReference type="PANTHER" id="PTHR43861:SF3">
    <property type="entry name" value="PUTATIVE (AFU_ORTHOLOGUE AFUA_2G14390)-RELATED"/>
    <property type="match status" value="1"/>
</dbReference>
<protein>
    <submittedName>
        <fullName evidence="2">Methyltransferase family protein</fullName>
    </submittedName>
</protein>
<gene>
    <name evidence="2" type="ORF">LX80_01740</name>
</gene>
<reference evidence="2 3" key="1">
    <citation type="submission" date="2018-06" db="EMBL/GenBank/DDBJ databases">
        <title>Genomic Encyclopedia of Archaeal and Bacterial Type Strains, Phase II (KMG-II): from individual species to whole genera.</title>
        <authorList>
            <person name="Goeker M."/>
        </authorList>
    </citation>
    <scope>NUCLEOTIDE SEQUENCE [LARGE SCALE GENOMIC DNA]</scope>
    <source>
        <strain evidence="2 3">DSM 23241</strain>
    </source>
</reference>
<proteinExistence type="predicted"/>
<organism evidence="2 3">
    <name type="scientific">Hydrotalea sandarakina</name>
    <dbReference type="NCBI Taxonomy" id="1004304"/>
    <lineage>
        <taxon>Bacteria</taxon>
        <taxon>Pseudomonadati</taxon>
        <taxon>Bacteroidota</taxon>
        <taxon>Chitinophagia</taxon>
        <taxon>Chitinophagales</taxon>
        <taxon>Chitinophagaceae</taxon>
        <taxon>Hydrotalea</taxon>
    </lineage>
</organism>
<accession>A0A2W7RN70</accession>
<dbReference type="Gene3D" id="3.40.50.150">
    <property type="entry name" value="Vaccinia Virus protein VP39"/>
    <property type="match status" value="1"/>
</dbReference>
<sequence>MNYDQAYYQSVYQQHIHQNDYHFKLSKFYMYNIFESNGFHLQNKKLLDYGSGPGHLTLSVMADCYDISPYITEYLMQHKRVAYTSTQDIPDAYYDCILNSHSLEHCEAPLKELEIMHQKLKSKGVLALILPIEKIPGNPTSMKDIHQHLYAWNFQNITNLLTLAGFQVHHQKVIYGPTGLKYLKNLRTIQMIGKLKRIFPSMLTIAQKL</sequence>
<dbReference type="SUPFAM" id="SSF53335">
    <property type="entry name" value="S-adenosyl-L-methionine-dependent methyltransferases"/>
    <property type="match status" value="1"/>
</dbReference>
<dbReference type="Pfam" id="PF13489">
    <property type="entry name" value="Methyltransf_23"/>
    <property type="match status" value="1"/>
</dbReference>
<dbReference type="RefSeq" id="WP_111295337.1">
    <property type="nucleotide sequence ID" value="NZ_QKZV01000005.1"/>
</dbReference>